<evidence type="ECO:0000313" key="2">
    <source>
        <dbReference type="Proteomes" id="UP000266723"/>
    </source>
</evidence>
<gene>
    <name evidence="1" type="ORF">DY000_02053692</name>
</gene>
<evidence type="ECO:0008006" key="3">
    <source>
        <dbReference type="Google" id="ProtNLM"/>
    </source>
</evidence>
<name>A0ABQ7AGZ5_BRACR</name>
<dbReference type="Proteomes" id="UP000266723">
    <property type="component" value="Unassembled WGS sequence"/>
</dbReference>
<accession>A0ABQ7AGZ5</accession>
<protein>
    <recommendedName>
        <fullName evidence="3">GH10 domain-containing protein</fullName>
    </recommendedName>
</protein>
<keyword evidence="2" id="KW-1185">Reference proteome</keyword>
<comment type="caution">
    <text evidence="1">The sequence shown here is derived from an EMBL/GenBank/DDBJ whole genome shotgun (WGS) entry which is preliminary data.</text>
</comment>
<dbReference type="EMBL" id="QGKV02002055">
    <property type="protein sequence ID" value="KAF3496905.1"/>
    <property type="molecule type" value="Genomic_DNA"/>
</dbReference>
<organism evidence="1 2">
    <name type="scientific">Brassica cretica</name>
    <name type="common">Mustard</name>
    <dbReference type="NCBI Taxonomy" id="69181"/>
    <lineage>
        <taxon>Eukaryota</taxon>
        <taxon>Viridiplantae</taxon>
        <taxon>Streptophyta</taxon>
        <taxon>Embryophyta</taxon>
        <taxon>Tracheophyta</taxon>
        <taxon>Spermatophyta</taxon>
        <taxon>Magnoliopsida</taxon>
        <taxon>eudicotyledons</taxon>
        <taxon>Gunneridae</taxon>
        <taxon>Pentapetalae</taxon>
        <taxon>rosids</taxon>
        <taxon>malvids</taxon>
        <taxon>Brassicales</taxon>
        <taxon>Brassicaceae</taxon>
        <taxon>Brassiceae</taxon>
        <taxon>Brassica</taxon>
    </lineage>
</organism>
<evidence type="ECO:0000313" key="1">
    <source>
        <dbReference type="EMBL" id="KAF3496905.1"/>
    </source>
</evidence>
<proteinExistence type="predicted"/>
<reference evidence="1 2" key="1">
    <citation type="journal article" date="2020" name="BMC Genomics">
        <title>Intraspecific diversification of the crop wild relative Brassica cretica Lam. using demographic model selection.</title>
        <authorList>
            <person name="Kioukis A."/>
            <person name="Michalopoulou V.A."/>
            <person name="Briers L."/>
            <person name="Pirintsos S."/>
            <person name="Studholme D.J."/>
            <person name="Pavlidis P."/>
            <person name="Sarris P.F."/>
        </authorList>
    </citation>
    <scope>NUCLEOTIDE SEQUENCE [LARGE SCALE GENOMIC DNA]</scope>
    <source>
        <strain evidence="2">cv. PFS-1207/04</strain>
    </source>
</reference>
<sequence length="94" mass="10452">MDKTALIQLSYRISRASCVGLDVITWEVSNRSVYNSSQYETFSELEPKLDHGGVSTVPVMVGITVETWLCGFVLPGDYGEEQIFKGIINQRSSC</sequence>